<reference evidence="1" key="1">
    <citation type="submission" date="2023-07" db="EMBL/GenBank/DDBJ databases">
        <title>draft genome sequence of fig (Ficus carica).</title>
        <authorList>
            <person name="Takahashi T."/>
            <person name="Nishimura K."/>
        </authorList>
    </citation>
    <scope>NUCLEOTIDE SEQUENCE</scope>
</reference>
<evidence type="ECO:0000313" key="2">
    <source>
        <dbReference type="Proteomes" id="UP001187192"/>
    </source>
</evidence>
<comment type="caution">
    <text evidence="1">The sequence shown here is derived from an EMBL/GenBank/DDBJ whole genome shotgun (WGS) entry which is preliminary data.</text>
</comment>
<name>A0AA87ZPR2_FICCA</name>
<evidence type="ECO:0000313" key="1">
    <source>
        <dbReference type="EMBL" id="GMN30526.1"/>
    </source>
</evidence>
<protein>
    <submittedName>
        <fullName evidence="1">Uncharacterized protein</fullName>
    </submittedName>
</protein>
<proteinExistence type="predicted"/>
<keyword evidence="2" id="KW-1185">Reference proteome</keyword>
<gene>
    <name evidence="1" type="ORF">TIFTF001_002838</name>
</gene>
<dbReference type="EMBL" id="BTGU01000003">
    <property type="protein sequence ID" value="GMN30526.1"/>
    <property type="molecule type" value="Genomic_DNA"/>
</dbReference>
<dbReference type="Proteomes" id="UP001187192">
    <property type="component" value="Unassembled WGS sequence"/>
</dbReference>
<organism evidence="1 2">
    <name type="scientific">Ficus carica</name>
    <name type="common">Common fig</name>
    <dbReference type="NCBI Taxonomy" id="3494"/>
    <lineage>
        <taxon>Eukaryota</taxon>
        <taxon>Viridiplantae</taxon>
        <taxon>Streptophyta</taxon>
        <taxon>Embryophyta</taxon>
        <taxon>Tracheophyta</taxon>
        <taxon>Spermatophyta</taxon>
        <taxon>Magnoliopsida</taxon>
        <taxon>eudicotyledons</taxon>
        <taxon>Gunneridae</taxon>
        <taxon>Pentapetalae</taxon>
        <taxon>rosids</taxon>
        <taxon>fabids</taxon>
        <taxon>Rosales</taxon>
        <taxon>Moraceae</taxon>
        <taxon>Ficeae</taxon>
        <taxon>Ficus</taxon>
    </lineage>
</organism>
<sequence length="157" mass="17283">MPFIDVLDGALSLADRFPSCSFSRVSREANSSSVLHEMGDYALQNGFDAAEWQEIPSNIFFTFATGIEMTTEDSIQDLGSNSPTAVVGYMTKCLPYTTQSCGAAPEKVIRIAGNCTNNRSLCNLHRKYPNRVTPSAISIHELTYETYFTHSSHGLTK</sequence>
<dbReference type="AlphaFoldDB" id="A0AA87ZPR2"/>
<accession>A0AA87ZPR2</accession>